<dbReference type="EMBL" id="CAJOBH010093513">
    <property type="protein sequence ID" value="CAF4577174.1"/>
    <property type="molecule type" value="Genomic_DNA"/>
</dbReference>
<proteinExistence type="predicted"/>
<protein>
    <submittedName>
        <fullName evidence="2">Uncharacterized protein</fullName>
    </submittedName>
</protein>
<evidence type="ECO:0000256" key="1">
    <source>
        <dbReference type="SAM" id="MobiDB-lite"/>
    </source>
</evidence>
<evidence type="ECO:0000313" key="4">
    <source>
        <dbReference type="Proteomes" id="UP000681967"/>
    </source>
</evidence>
<dbReference type="Proteomes" id="UP000681967">
    <property type="component" value="Unassembled WGS sequence"/>
</dbReference>
<dbReference type="AlphaFoldDB" id="A0A8S2YRB0"/>
<sequence length="37" mass="3862">MIPSTPTTANSSQHPSCDNSTIVSMDASSSHEILNNS</sequence>
<accession>A0A8S2YRB0</accession>
<evidence type="ECO:0000313" key="2">
    <source>
        <dbReference type="EMBL" id="CAF4577174.1"/>
    </source>
</evidence>
<gene>
    <name evidence="2" type="ORF">BYL167_LOCUS39169</name>
    <name evidence="3" type="ORF">GIL414_LOCUS50387</name>
</gene>
<comment type="caution">
    <text evidence="2">The sequence shown here is derived from an EMBL/GenBank/DDBJ whole genome shotgun (WGS) entry which is preliminary data.</text>
</comment>
<feature type="region of interest" description="Disordered" evidence="1">
    <location>
        <begin position="1"/>
        <end position="37"/>
    </location>
</feature>
<evidence type="ECO:0000313" key="3">
    <source>
        <dbReference type="EMBL" id="CAF4871099.1"/>
    </source>
</evidence>
<reference evidence="2" key="1">
    <citation type="submission" date="2021-02" db="EMBL/GenBank/DDBJ databases">
        <authorList>
            <person name="Nowell W R."/>
        </authorList>
    </citation>
    <scope>NUCLEOTIDE SEQUENCE</scope>
</reference>
<organism evidence="2 4">
    <name type="scientific">Rotaria magnacalcarata</name>
    <dbReference type="NCBI Taxonomy" id="392030"/>
    <lineage>
        <taxon>Eukaryota</taxon>
        <taxon>Metazoa</taxon>
        <taxon>Spiralia</taxon>
        <taxon>Gnathifera</taxon>
        <taxon>Rotifera</taxon>
        <taxon>Eurotatoria</taxon>
        <taxon>Bdelloidea</taxon>
        <taxon>Philodinida</taxon>
        <taxon>Philodinidae</taxon>
        <taxon>Rotaria</taxon>
    </lineage>
</organism>
<dbReference type="Proteomes" id="UP000681720">
    <property type="component" value="Unassembled WGS sequence"/>
</dbReference>
<feature type="non-terminal residue" evidence="2">
    <location>
        <position position="37"/>
    </location>
</feature>
<name>A0A8S2YRB0_9BILA</name>
<dbReference type="EMBL" id="CAJOBJ010167803">
    <property type="protein sequence ID" value="CAF4871099.1"/>
    <property type="molecule type" value="Genomic_DNA"/>
</dbReference>